<accession>A0A1E1WZZ0</accession>
<proteinExistence type="evidence at transcript level"/>
<sequence>LSTDPLFIKHNMLKATKLYDYKLSLHMHKHNVPNDTHRPLHAYSLRRELKPMPRTRTNYGRSTLDYRIPSLYNKLKKHIHFTAPLNTFRHELRNFLMMQ</sequence>
<feature type="non-terminal residue" evidence="1">
    <location>
        <position position="1"/>
    </location>
</feature>
<name>A0A1E1WZZ0_9ACAR</name>
<dbReference type="EMBL" id="GFAC01006631">
    <property type="protein sequence ID" value="JAT92557.1"/>
    <property type="molecule type" value="mRNA"/>
</dbReference>
<dbReference type="AlphaFoldDB" id="A0A1E1WZZ0"/>
<reference evidence="1" key="1">
    <citation type="journal article" date="2017" name="Front. Cell. Infect. Microbiol.">
        <title>The Distinct Transcriptional Response of the Midgut of Amblyomma sculptum and Amblyomma aureolatum Ticks to Rickettsia rickettsii Correlates to Their Differences in Susceptibility to Infection.</title>
        <authorList>
            <person name="Martins L.A."/>
            <person name="Galletti M.F.B.M."/>
            <person name="Ribeiro J.M."/>
            <person name="Fujita A."/>
            <person name="Costa F.B."/>
            <person name="Labruna M.B."/>
            <person name="Daffre S."/>
            <person name="Fogaca A.C."/>
        </authorList>
    </citation>
    <scope>NUCLEOTIDE SEQUENCE</scope>
</reference>
<evidence type="ECO:0000313" key="1">
    <source>
        <dbReference type="EMBL" id="JAT92557.1"/>
    </source>
</evidence>
<protein>
    <submittedName>
        <fullName evidence="1">Uncharacterized protein</fullName>
    </submittedName>
</protein>
<organism evidence="1">
    <name type="scientific">Amblyomma aureolatum</name>
    <dbReference type="NCBI Taxonomy" id="187763"/>
    <lineage>
        <taxon>Eukaryota</taxon>
        <taxon>Metazoa</taxon>
        <taxon>Ecdysozoa</taxon>
        <taxon>Arthropoda</taxon>
        <taxon>Chelicerata</taxon>
        <taxon>Arachnida</taxon>
        <taxon>Acari</taxon>
        <taxon>Parasitiformes</taxon>
        <taxon>Ixodida</taxon>
        <taxon>Ixodoidea</taxon>
        <taxon>Ixodidae</taxon>
        <taxon>Amblyomminae</taxon>
        <taxon>Amblyomma</taxon>
    </lineage>
</organism>